<proteinExistence type="predicted"/>
<dbReference type="AlphaFoldDB" id="A0A382Z8A0"/>
<feature type="non-terminal residue" evidence="1">
    <location>
        <position position="242"/>
    </location>
</feature>
<evidence type="ECO:0000313" key="1">
    <source>
        <dbReference type="EMBL" id="SVD91409.1"/>
    </source>
</evidence>
<organism evidence="1">
    <name type="scientific">marine metagenome</name>
    <dbReference type="NCBI Taxonomy" id="408172"/>
    <lineage>
        <taxon>unclassified sequences</taxon>
        <taxon>metagenomes</taxon>
        <taxon>ecological metagenomes</taxon>
    </lineage>
</organism>
<accession>A0A382Z8A0</accession>
<dbReference type="EMBL" id="UINC01181628">
    <property type="protein sequence ID" value="SVD91409.1"/>
    <property type="molecule type" value="Genomic_DNA"/>
</dbReference>
<protein>
    <recommendedName>
        <fullName evidence="2">HD domain-containing protein</fullName>
    </recommendedName>
</protein>
<evidence type="ECO:0008006" key="2">
    <source>
        <dbReference type="Google" id="ProtNLM"/>
    </source>
</evidence>
<name>A0A382Z8A0_9ZZZZ</name>
<gene>
    <name evidence="1" type="ORF">METZ01_LOCUS444263</name>
</gene>
<reference evidence="1" key="1">
    <citation type="submission" date="2018-05" db="EMBL/GenBank/DDBJ databases">
        <authorList>
            <person name="Lanie J.A."/>
            <person name="Ng W.-L."/>
            <person name="Kazmierczak K.M."/>
            <person name="Andrzejewski T.M."/>
            <person name="Davidsen T.M."/>
            <person name="Wayne K.J."/>
            <person name="Tettelin H."/>
            <person name="Glass J.I."/>
            <person name="Rusch D."/>
            <person name="Podicherti R."/>
            <person name="Tsui H.-C.T."/>
            <person name="Winkler M.E."/>
        </authorList>
    </citation>
    <scope>NUCLEOTIDE SEQUENCE</scope>
</reference>
<sequence length="242" mass="27837">MDSPTYVDLNNGEQENMFFFLLNAYLTSRIETDCESDGDEEVNVYMAGLLHGVVDGKFYTETTDHLAMSPTNVQRKAEDGGSDRSKADVYRANADHRMIAFGLFDGWGERSSRQRLETSQSAGYLEEAQRFYGWASVYCRRMPQKYNMLAQTLDRLANDFETYHGVLDHMARHHLDLLPRLSRGQAFHLEHGAHEAALPAIQEHARDRMLDAYNEWRAEPRTETRAEFMRQSQAYTQLPVGL</sequence>